<gene>
    <name evidence="2" type="ORF">DFR43_10920</name>
</gene>
<dbReference type="InterPro" id="IPR052340">
    <property type="entry name" value="RNase_Y/CdgJ"/>
</dbReference>
<dbReference type="AlphaFoldDB" id="A0A4R6U7V7"/>
<proteinExistence type="predicted"/>
<dbReference type="RefSeq" id="WP_133597678.1">
    <property type="nucleotide sequence ID" value="NZ_SNYL01000009.1"/>
</dbReference>
<sequence>MSPATPADRPGFAVAQLLTEPEGRLAGLLWRWPTAALATGPHADAWQQLTVHAACFALRNETPAEDVDTLATAGCRLLNEANVTLASSSPTEPGAWTAGPWYLNAPAAAVAGAQAASRQRAFQLLQLVSADADTHDIEEVFRQDAQLSYQLLRLVNSVAFGARREITSFRQAILLVGRQPLKRWLNLLLFTARDDDARGALLMTHVSLRARGMELLAQAIGHDKSEQDQAFIVGMFSLLGVLFGRPLAEVLRPLQLTETLRAAVLERHGPLGQLLQAWETLEAADPQRIASSWGCFPVSASTAQGVVIDACAWAWQLSRNQTNHGTGH</sequence>
<dbReference type="Gene3D" id="1.10.3210.10">
    <property type="entry name" value="Hypothetical protein af1432"/>
    <property type="match status" value="1"/>
</dbReference>
<dbReference type="EMBL" id="SNYL01000009">
    <property type="protein sequence ID" value="TDQ42451.1"/>
    <property type="molecule type" value="Genomic_DNA"/>
</dbReference>
<evidence type="ECO:0000313" key="3">
    <source>
        <dbReference type="Proteomes" id="UP000295510"/>
    </source>
</evidence>
<accession>A0A4R6U7V7</accession>
<feature type="domain" description="HDOD" evidence="1">
    <location>
        <begin position="114"/>
        <end position="309"/>
    </location>
</feature>
<dbReference type="Pfam" id="PF08668">
    <property type="entry name" value="HDOD"/>
    <property type="match status" value="1"/>
</dbReference>
<keyword evidence="3" id="KW-1185">Reference proteome</keyword>
<evidence type="ECO:0000259" key="1">
    <source>
        <dbReference type="PROSITE" id="PS51833"/>
    </source>
</evidence>
<dbReference type="PROSITE" id="PS51833">
    <property type="entry name" value="HDOD"/>
    <property type="match status" value="1"/>
</dbReference>
<reference evidence="2 3" key="1">
    <citation type="submission" date="2019-03" db="EMBL/GenBank/DDBJ databases">
        <title>Genomic Encyclopedia of Type Strains, Phase IV (KMG-IV): sequencing the most valuable type-strain genomes for metagenomic binning, comparative biology and taxonomic classification.</title>
        <authorList>
            <person name="Goeker M."/>
        </authorList>
    </citation>
    <scope>NUCLEOTIDE SEQUENCE [LARGE SCALE GENOMIC DNA]</scope>
    <source>
        <strain evidence="2 3">DSM 19605</strain>
    </source>
</reference>
<protein>
    <submittedName>
        <fullName evidence="2">EAL and modified HD-GYP domain-containing signal transduction protein</fullName>
    </submittedName>
</protein>
<dbReference type="SUPFAM" id="SSF109604">
    <property type="entry name" value="HD-domain/PDEase-like"/>
    <property type="match status" value="1"/>
</dbReference>
<dbReference type="OrthoDB" id="9804751at2"/>
<name>A0A4R6U7V7_9BURK</name>
<dbReference type="InterPro" id="IPR013976">
    <property type="entry name" value="HDOD"/>
</dbReference>
<organism evidence="2 3">
    <name type="scientific">Tepidicella xavieri</name>
    <dbReference type="NCBI Taxonomy" id="360241"/>
    <lineage>
        <taxon>Bacteria</taxon>
        <taxon>Pseudomonadati</taxon>
        <taxon>Pseudomonadota</taxon>
        <taxon>Betaproteobacteria</taxon>
        <taxon>Burkholderiales</taxon>
        <taxon>Tepidicella</taxon>
    </lineage>
</organism>
<evidence type="ECO:0000313" key="2">
    <source>
        <dbReference type="EMBL" id="TDQ42451.1"/>
    </source>
</evidence>
<comment type="caution">
    <text evidence="2">The sequence shown here is derived from an EMBL/GenBank/DDBJ whole genome shotgun (WGS) entry which is preliminary data.</text>
</comment>
<dbReference type="PANTHER" id="PTHR33525:SF4">
    <property type="entry name" value="CYCLIC DI-GMP PHOSPHODIESTERASE CDGJ"/>
    <property type="match status" value="1"/>
</dbReference>
<dbReference type="Proteomes" id="UP000295510">
    <property type="component" value="Unassembled WGS sequence"/>
</dbReference>
<dbReference type="PANTHER" id="PTHR33525">
    <property type="match status" value="1"/>
</dbReference>